<gene>
    <name evidence="6" type="primary">ORUFIb0043P10.7</name>
    <name evidence="5" type="synonym">ORUFIa0109I24.12</name>
</gene>
<dbReference type="GO" id="GO:0003676">
    <property type="term" value="F:nucleic acid binding"/>
    <property type="evidence" value="ECO:0007669"/>
    <property type="project" value="InterPro"/>
</dbReference>
<feature type="compositionally biased region" description="Polar residues" evidence="2">
    <location>
        <begin position="288"/>
        <end position="300"/>
    </location>
</feature>
<feature type="signal peptide" evidence="3">
    <location>
        <begin position="1"/>
        <end position="21"/>
    </location>
</feature>
<dbReference type="GO" id="GO:0008270">
    <property type="term" value="F:zinc ion binding"/>
    <property type="evidence" value="ECO:0007669"/>
    <property type="project" value="UniProtKB-KW"/>
</dbReference>
<feature type="compositionally biased region" description="Polar residues" evidence="2">
    <location>
        <begin position="233"/>
        <end position="245"/>
    </location>
</feature>
<evidence type="ECO:0000256" key="1">
    <source>
        <dbReference type="PROSITE-ProRule" id="PRU00047"/>
    </source>
</evidence>
<proteinExistence type="predicted"/>
<feature type="chain" id="PRO_5033870956" description="CCHC-type domain-containing protein" evidence="3">
    <location>
        <begin position="22"/>
        <end position="300"/>
    </location>
</feature>
<evidence type="ECO:0000313" key="6">
    <source>
        <dbReference type="EMBL" id="BBF90139.1"/>
    </source>
</evidence>
<feature type="region of interest" description="Disordered" evidence="2">
    <location>
        <begin position="223"/>
        <end position="300"/>
    </location>
</feature>
<evidence type="ECO:0000259" key="4">
    <source>
        <dbReference type="PROSITE" id="PS50158"/>
    </source>
</evidence>
<reference evidence="6" key="2">
    <citation type="submission" date="2018-08" db="EMBL/GenBank/DDBJ databases">
        <title>Oryza rufipogon genomic DNA, chromosome 11, BAC clone:ORUFIb0043P10.</title>
        <authorList>
            <person name="Wu J."/>
            <person name="Kanamori H."/>
        </authorList>
    </citation>
    <scope>NUCLEOTIDE SEQUENCE</scope>
    <source>
        <strain evidence="6">W1943</strain>
    </source>
</reference>
<evidence type="ECO:0000313" key="5">
    <source>
        <dbReference type="EMBL" id="BBF90130.1"/>
    </source>
</evidence>
<sequence length="300" mass="32873">MSWHRAGVLLLGGSILPACPGGSGLLDGQLCEEEDVVNCLPKLRKTFGSASEVEEAAKPDVKQECLTEKKERMSEGITIPRRQRGNTFRGARQLTQHLLSHGGRVSDSEGSDQVSSDYEDESLRHLGEEEMESKACPRCGEIGHVASMCFTLCPHCEEDHPPGECPTRKVTCFMCEGTNHVPKDCQLSVLLTKTAEIQRTTLRLSHQLVSSNNNIDDVIPSTNAPPAAPDSAINHSDNTFSTNHSLHLRPQQRIVVDGRSCFSPRPTPGRAKGNQPQEGDTKQKTVIRFNQQSEGSFSCE</sequence>
<organism evidence="6">
    <name type="scientific">Oryza rufipogon</name>
    <name type="common">Brownbeard rice</name>
    <name type="synonym">Asian wild rice</name>
    <dbReference type="NCBI Taxonomy" id="4529"/>
    <lineage>
        <taxon>Eukaryota</taxon>
        <taxon>Viridiplantae</taxon>
        <taxon>Streptophyta</taxon>
        <taxon>Embryophyta</taxon>
        <taxon>Tracheophyta</taxon>
        <taxon>Spermatophyta</taxon>
        <taxon>Magnoliopsida</taxon>
        <taxon>Liliopsida</taxon>
        <taxon>Poales</taxon>
        <taxon>Poaceae</taxon>
        <taxon>BOP clade</taxon>
        <taxon>Oryzoideae</taxon>
        <taxon>Oryzeae</taxon>
        <taxon>Oryzinae</taxon>
        <taxon>Oryza</taxon>
    </lineage>
</organism>
<feature type="region of interest" description="Disordered" evidence="2">
    <location>
        <begin position="99"/>
        <end position="118"/>
    </location>
</feature>
<keyword evidence="1" id="KW-0862">Zinc</keyword>
<dbReference type="SMART" id="SM00343">
    <property type="entry name" value="ZnF_C2HC"/>
    <property type="match status" value="2"/>
</dbReference>
<name>A0A679BEE3_ORYRU</name>
<dbReference type="AlphaFoldDB" id="A0A679BEE3"/>
<dbReference type="InterPro" id="IPR001878">
    <property type="entry name" value="Znf_CCHC"/>
</dbReference>
<keyword evidence="1" id="KW-0479">Metal-binding</keyword>
<accession>A0A679BEE3</accession>
<keyword evidence="3" id="KW-0732">Signal</keyword>
<reference evidence="5" key="1">
    <citation type="submission" date="2018-08" db="EMBL/GenBank/DDBJ databases">
        <title>Oryza rufipogon genomic DNA, chromosome 11, BAC clone:ORUFIa0109I24.</title>
        <authorList>
            <person name="Wu J."/>
            <person name="Kanamori H."/>
        </authorList>
    </citation>
    <scope>NUCLEOTIDE SEQUENCE</scope>
    <source>
        <strain evidence="5">W1943</strain>
    </source>
</reference>
<dbReference type="EMBL" id="AP018890">
    <property type="protein sequence ID" value="BBF90139.1"/>
    <property type="molecule type" value="Genomic_DNA"/>
</dbReference>
<dbReference type="Pfam" id="PF00098">
    <property type="entry name" value="zf-CCHC"/>
    <property type="match status" value="1"/>
</dbReference>
<protein>
    <recommendedName>
        <fullName evidence="4">CCHC-type domain-containing protein</fullName>
    </recommendedName>
</protein>
<evidence type="ECO:0000256" key="2">
    <source>
        <dbReference type="SAM" id="MobiDB-lite"/>
    </source>
</evidence>
<keyword evidence="1" id="KW-0863">Zinc-finger</keyword>
<dbReference type="EMBL" id="AP018889">
    <property type="protein sequence ID" value="BBF90130.1"/>
    <property type="molecule type" value="Genomic_DNA"/>
</dbReference>
<evidence type="ECO:0000256" key="3">
    <source>
        <dbReference type="SAM" id="SignalP"/>
    </source>
</evidence>
<feature type="domain" description="CCHC-type" evidence="4">
    <location>
        <begin position="136"/>
        <end position="149"/>
    </location>
</feature>
<dbReference type="PROSITE" id="PS50158">
    <property type="entry name" value="ZF_CCHC"/>
    <property type="match status" value="1"/>
</dbReference>